<dbReference type="Pfam" id="PF14081">
    <property type="entry name" value="DUF4262"/>
    <property type="match status" value="1"/>
</dbReference>
<dbReference type="AlphaFoldDB" id="A0A849HKH5"/>
<accession>A0A849HKH5</accession>
<dbReference type="InterPro" id="IPR025358">
    <property type="entry name" value="DUF4262"/>
</dbReference>
<protein>
    <submittedName>
        <fullName evidence="1">DUF4262 domain-containing protein</fullName>
    </submittedName>
</protein>
<name>A0A849HKH5_9MICO</name>
<gene>
    <name evidence="1" type="ORF">HJG52_18180</name>
</gene>
<organism evidence="1 2">
    <name type="scientific">Knoellia koreensis</name>
    <dbReference type="NCBI Taxonomy" id="2730921"/>
    <lineage>
        <taxon>Bacteria</taxon>
        <taxon>Bacillati</taxon>
        <taxon>Actinomycetota</taxon>
        <taxon>Actinomycetes</taxon>
        <taxon>Micrococcales</taxon>
        <taxon>Intrasporangiaceae</taxon>
        <taxon>Knoellia</taxon>
    </lineage>
</organism>
<evidence type="ECO:0000313" key="2">
    <source>
        <dbReference type="Proteomes" id="UP000588586"/>
    </source>
</evidence>
<evidence type="ECO:0000313" key="1">
    <source>
        <dbReference type="EMBL" id="NNM47918.1"/>
    </source>
</evidence>
<reference evidence="1 2" key="1">
    <citation type="submission" date="2020-04" db="EMBL/GenBank/DDBJ databases">
        <title>Knoellia sp. isolate from air conditioner.</title>
        <authorList>
            <person name="Chea S."/>
            <person name="Kim D.-U."/>
        </authorList>
    </citation>
    <scope>NUCLEOTIDE SEQUENCE [LARGE SCALE GENOMIC DNA]</scope>
    <source>
        <strain evidence="1 2">DB2414S</strain>
    </source>
</reference>
<dbReference type="EMBL" id="JABEPQ010000005">
    <property type="protein sequence ID" value="NNM47918.1"/>
    <property type="molecule type" value="Genomic_DNA"/>
</dbReference>
<dbReference type="RefSeq" id="WP_171245040.1">
    <property type="nucleotide sequence ID" value="NZ_JABEPQ010000005.1"/>
</dbReference>
<dbReference type="Proteomes" id="UP000588586">
    <property type="component" value="Unassembled WGS sequence"/>
</dbReference>
<comment type="caution">
    <text evidence="1">The sequence shown here is derived from an EMBL/GenBank/DDBJ whole genome shotgun (WGS) entry which is preliminary data.</text>
</comment>
<proteinExistence type="predicted"/>
<keyword evidence="2" id="KW-1185">Reference proteome</keyword>
<sequence length="181" mass="19644">MSTPALTAWHDQNRRRTTEAIRTFGCSNTYVSDDADCPCCALEGNRAQRRAAGARGRRKAPKPPFCYTTGLFGVGHPELVVFSLGPDASSALLNSLAHRVLHGHDLTPGDEVPTDEPSRRILVEELPNPGQIVLAANDYYDRPASHSVPAFQLTWSDALGRFPWEAGYSGGAQPRPGTFKA</sequence>